<keyword evidence="2" id="KW-1133">Transmembrane helix</keyword>
<gene>
    <name evidence="3" type="ORF">HGQ17_08570</name>
</gene>
<keyword evidence="4" id="KW-1185">Reference proteome</keyword>
<dbReference type="InterPro" id="IPR025327">
    <property type="entry name" value="DUF4233"/>
</dbReference>
<evidence type="ECO:0000313" key="3">
    <source>
        <dbReference type="EMBL" id="NLS10050.1"/>
    </source>
</evidence>
<evidence type="ECO:0000313" key="4">
    <source>
        <dbReference type="Proteomes" id="UP000523139"/>
    </source>
</evidence>
<comment type="caution">
    <text evidence="3">The sequence shown here is derived from an EMBL/GenBank/DDBJ whole genome shotgun (WGS) entry which is preliminary data.</text>
</comment>
<dbReference type="RefSeq" id="WP_168887539.1">
    <property type="nucleotide sequence ID" value="NZ_JABAHY010000007.1"/>
</dbReference>
<dbReference type="EMBL" id="JABAHY010000007">
    <property type="protein sequence ID" value="NLS10050.1"/>
    <property type="molecule type" value="Genomic_DNA"/>
</dbReference>
<feature type="transmembrane region" description="Helical" evidence="2">
    <location>
        <begin position="111"/>
        <end position="130"/>
    </location>
</feature>
<reference evidence="3 4" key="1">
    <citation type="submission" date="2020-04" db="EMBL/GenBank/DDBJ databases">
        <title>Nesterenkonia sp. nov., isolated from marine sediment.</title>
        <authorList>
            <person name="Zhang G."/>
        </authorList>
    </citation>
    <scope>NUCLEOTIDE SEQUENCE [LARGE SCALE GENOMIC DNA]</scope>
    <source>
        <strain evidence="3 4">MY13</strain>
    </source>
</reference>
<sequence length="158" mass="17598">MAKKPRQTRSQREWDPDQPKPPRSVKALFASSVLCLEGALMFFFGLAAWGLNQNEWFAWWIFGGACVLAVVCVMTCAVLHKPWGYAAGWALQGVIIASFVAGAMVTAEGLVMTMAVLPGMAFAACWWYAVDKGAQLDVEKMERYRLEQRLNDNEETDS</sequence>
<accession>A0A7X8TK71</accession>
<organism evidence="3 4">
    <name type="scientific">Nesterenkonia sedimenti</name>
    <dbReference type="NCBI Taxonomy" id="1463632"/>
    <lineage>
        <taxon>Bacteria</taxon>
        <taxon>Bacillati</taxon>
        <taxon>Actinomycetota</taxon>
        <taxon>Actinomycetes</taxon>
        <taxon>Micrococcales</taxon>
        <taxon>Micrococcaceae</taxon>
        <taxon>Nesterenkonia</taxon>
    </lineage>
</organism>
<keyword evidence="2" id="KW-0812">Transmembrane</keyword>
<dbReference type="Pfam" id="PF14017">
    <property type="entry name" value="DUF4233"/>
    <property type="match status" value="1"/>
</dbReference>
<proteinExistence type="predicted"/>
<protein>
    <submittedName>
        <fullName evidence="3">DUF4233 domain-containing protein</fullName>
    </submittedName>
</protein>
<name>A0A7X8TK71_9MICC</name>
<evidence type="ECO:0000256" key="2">
    <source>
        <dbReference type="SAM" id="Phobius"/>
    </source>
</evidence>
<feature type="compositionally biased region" description="Basic and acidic residues" evidence="1">
    <location>
        <begin position="10"/>
        <end position="20"/>
    </location>
</feature>
<feature type="transmembrane region" description="Helical" evidence="2">
    <location>
        <begin position="27"/>
        <end position="51"/>
    </location>
</feature>
<keyword evidence="2" id="KW-0472">Membrane</keyword>
<evidence type="ECO:0000256" key="1">
    <source>
        <dbReference type="SAM" id="MobiDB-lite"/>
    </source>
</evidence>
<feature type="transmembrane region" description="Helical" evidence="2">
    <location>
        <begin position="86"/>
        <end position="105"/>
    </location>
</feature>
<dbReference type="AlphaFoldDB" id="A0A7X8TK71"/>
<dbReference type="Proteomes" id="UP000523139">
    <property type="component" value="Unassembled WGS sequence"/>
</dbReference>
<feature type="region of interest" description="Disordered" evidence="1">
    <location>
        <begin position="1"/>
        <end position="23"/>
    </location>
</feature>
<feature type="transmembrane region" description="Helical" evidence="2">
    <location>
        <begin position="57"/>
        <end position="79"/>
    </location>
</feature>